<accession>A0AAV7TDC6</accession>
<sequence length="112" mass="11875">MRNVLWFRKVVPGDGGTDAGIAVEEGGEFEMGGASQPGSAHEGSELWSSRLRGPTTPISCRQVREKRPASVCGPGWISREEDPDPGTMCGGSTSENFDAGYRRAKMAAGSML</sequence>
<evidence type="ECO:0000313" key="2">
    <source>
        <dbReference type="EMBL" id="KAJ1174240.1"/>
    </source>
</evidence>
<dbReference type="AlphaFoldDB" id="A0AAV7TDC6"/>
<keyword evidence="3" id="KW-1185">Reference proteome</keyword>
<dbReference type="EMBL" id="JANPWB010000007">
    <property type="protein sequence ID" value="KAJ1174240.1"/>
    <property type="molecule type" value="Genomic_DNA"/>
</dbReference>
<gene>
    <name evidence="2" type="ORF">NDU88_006062</name>
</gene>
<comment type="caution">
    <text evidence="2">The sequence shown here is derived from an EMBL/GenBank/DDBJ whole genome shotgun (WGS) entry which is preliminary data.</text>
</comment>
<proteinExistence type="predicted"/>
<feature type="region of interest" description="Disordered" evidence="1">
    <location>
        <begin position="29"/>
        <end position="97"/>
    </location>
</feature>
<protein>
    <submittedName>
        <fullName evidence="2">Uncharacterized protein</fullName>
    </submittedName>
</protein>
<name>A0AAV7TDC6_PLEWA</name>
<organism evidence="2 3">
    <name type="scientific">Pleurodeles waltl</name>
    <name type="common">Iberian ribbed newt</name>
    <dbReference type="NCBI Taxonomy" id="8319"/>
    <lineage>
        <taxon>Eukaryota</taxon>
        <taxon>Metazoa</taxon>
        <taxon>Chordata</taxon>
        <taxon>Craniata</taxon>
        <taxon>Vertebrata</taxon>
        <taxon>Euteleostomi</taxon>
        <taxon>Amphibia</taxon>
        <taxon>Batrachia</taxon>
        <taxon>Caudata</taxon>
        <taxon>Salamandroidea</taxon>
        <taxon>Salamandridae</taxon>
        <taxon>Pleurodelinae</taxon>
        <taxon>Pleurodeles</taxon>
    </lineage>
</organism>
<reference evidence="2" key="1">
    <citation type="journal article" date="2022" name="bioRxiv">
        <title>Sequencing and chromosome-scale assembly of the giantPleurodeles waltlgenome.</title>
        <authorList>
            <person name="Brown T."/>
            <person name="Elewa A."/>
            <person name="Iarovenko S."/>
            <person name="Subramanian E."/>
            <person name="Araus A.J."/>
            <person name="Petzold A."/>
            <person name="Susuki M."/>
            <person name="Suzuki K.-i.T."/>
            <person name="Hayashi T."/>
            <person name="Toyoda A."/>
            <person name="Oliveira C."/>
            <person name="Osipova E."/>
            <person name="Leigh N.D."/>
            <person name="Simon A."/>
            <person name="Yun M.H."/>
        </authorList>
    </citation>
    <scope>NUCLEOTIDE SEQUENCE</scope>
    <source>
        <strain evidence="2">20211129_DDA</strain>
        <tissue evidence="2">Liver</tissue>
    </source>
</reference>
<evidence type="ECO:0000256" key="1">
    <source>
        <dbReference type="SAM" id="MobiDB-lite"/>
    </source>
</evidence>
<dbReference type="Proteomes" id="UP001066276">
    <property type="component" value="Chromosome 4_1"/>
</dbReference>
<evidence type="ECO:0000313" key="3">
    <source>
        <dbReference type="Proteomes" id="UP001066276"/>
    </source>
</evidence>